<feature type="chain" id="PRO_5041998699" evidence="2">
    <location>
        <begin position="24"/>
        <end position="313"/>
    </location>
</feature>
<comment type="similarity">
    <text evidence="1">Belongs to the UPF0065 (bug) family.</text>
</comment>
<evidence type="ECO:0000313" key="4">
    <source>
        <dbReference type="Proteomes" id="UP001196509"/>
    </source>
</evidence>
<dbReference type="InterPro" id="IPR005064">
    <property type="entry name" value="BUG"/>
</dbReference>
<sequence length="313" mass="32725">MKKLSTFVTALCVSFVLAFAAHAEWKPSGPIKLLIGFDAGGETDTLGRVVAKAMEDQTGWKIIVENKPGGGGIAMFTGLAVAKPDGQTLGMGVNMPILVNLVLRGKDLPFDLDSFDYLATIARAQLAIIAKSDAPFDDMAGLIEYSKGDDGALIAFDAKPQELLMNFVGGASGANFKLVPTKSSAEMIQDILGGHVAASFAAGAHIPYLESGDVKMIASANDGRHSYAPDTPTVKEQGFDIFVDPYFFIAAPAGLSDDTKAALSAALNEAINSDEVKAVIMNTLKTEPSDLGPQGTTDMMTGGVSNVAKLFGK</sequence>
<evidence type="ECO:0000256" key="1">
    <source>
        <dbReference type="ARBA" id="ARBA00006987"/>
    </source>
</evidence>
<dbReference type="CDD" id="cd07012">
    <property type="entry name" value="PBP2_Bug_TTT"/>
    <property type="match status" value="1"/>
</dbReference>
<dbReference type="SUPFAM" id="SSF53850">
    <property type="entry name" value="Periplasmic binding protein-like II"/>
    <property type="match status" value="1"/>
</dbReference>
<gene>
    <name evidence="3" type="ORF">K1W69_00700</name>
</gene>
<dbReference type="AlphaFoldDB" id="A0AAE2ZFP5"/>
<dbReference type="PANTHER" id="PTHR42928">
    <property type="entry name" value="TRICARBOXYLATE-BINDING PROTEIN"/>
    <property type="match status" value="1"/>
</dbReference>
<dbReference type="PIRSF" id="PIRSF017082">
    <property type="entry name" value="YflP"/>
    <property type="match status" value="1"/>
</dbReference>
<keyword evidence="2" id="KW-0732">Signal</keyword>
<dbReference type="InterPro" id="IPR042100">
    <property type="entry name" value="Bug_dom1"/>
</dbReference>
<evidence type="ECO:0000313" key="3">
    <source>
        <dbReference type="EMBL" id="MBW8635689.1"/>
    </source>
</evidence>
<evidence type="ECO:0000256" key="2">
    <source>
        <dbReference type="SAM" id="SignalP"/>
    </source>
</evidence>
<organism evidence="3 4">
    <name type="scientific">Flavimaribacter sediminis</name>
    <dbReference type="NCBI Taxonomy" id="2865987"/>
    <lineage>
        <taxon>Bacteria</taxon>
        <taxon>Pseudomonadati</taxon>
        <taxon>Pseudomonadota</taxon>
        <taxon>Alphaproteobacteria</taxon>
        <taxon>Hyphomicrobiales</taxon>
        <taxon>Rhizobiaceae</taxon>
        <taxon>Flavimaribacter</taxon>
    </lineage>
</organism>
<reference evidence="3" key="1">
    <citation type="submission" date="2021-08" db="EMBL/GenBank/DDBJ databases">
        <title>Hoeflea bacterium WL0058 sp. nov., isolated from the sediment.</title>
        <authorList>
            <person name="Wang L."/>
            <person name="Zhang D."/>
        </authorList>
    </citation>
    <scope>NUCLEOTIDE SEQUENCE</scope>
    <source>
        <strain evidence="3">WL0058</strain>
    </source>
</reference>
<keyword evidence="4" id="KW-1185">Reference proteome</keyword>
<dbReference type="Pfam" id="PF03401">
    <property type="entry name" value="TctC"/>
    <property type="match status" value="1"/>
</dbReference>
<dbReference type="Proteomes" id="UP001196509">
    <property type="component" value="Unassembled WGS sequence"/>
</dbReference>
<feature type="signal peptide" evidence="2">
    <location>
        <begin position="1"/>
        <end position="23"/>
    </location>
</feature>
<comment type="caution">
    <text evidence="3">The sequence shown here is derived from an EMBL/GenBank/DDBJ whole genome shotgun (WGS) entry which is preliminary data.</text>
</comment>
<proteinExistence type="inferred from homology"/>
<name>A0AAE2ZFP5_9HYPH</name>
<accession>A0AAE2ZFP5</accession>
<dbReference type="RefSeq" id="WP_220226415.1">
    <property type="nucleotide sequence ID" value="NZ_JAICBX010000001.1"/>
</dbReference>
<protein>
    <submittedName>
        <fullName evidence="3">Tripartite tricarboxylate transporter substrate binding protein</fullName>
    </submittedName>
</protein>
<dbReference type="EMBL" id="JAICBX010000001">
    <property type="protein sequence ID" value="MBW8635689.1"/>
    <property type="molecule type" value="Genomic_DNA"/>
</dbReference>
<dbReference type="Gene3D" id="3.40.190.150">
    <property type="entry name" value="Bordetella uptake gene, domain 1"/>
    <property type="match status" value="1"/>
</dbReference>
<dbReference type="Gene3D" id="3.40.190.10">
    <property type="entry name" value="Periplasmic binding protein-like II"/>
    <property type="match status" value="1"/>
</dbReference>
<dbReference type="PANTHER" id="PTHR42928:SF5">
    <property type="entry name" value="BLR1237 PROTEIN"/>
    <property type="match status" value="1"/>
</dbReference>